<evidence type="ECO:0000256" key="2">
    <source>
        <dbReference type="ARBA" id="ARBA00023015"/>
    </source>
</evidence>
<keyword evidence="3" id="KW-0238">DNA-binding</keyword>
<evidence type="ECO:0000259" key="5">
    <source>
        <dbReference type="PROSITE" id="PS50931"/>
    </source>
</evidence>
<comment type="similarity">
    <text evidence="1">Belongs to the LysR transcriptional regulatory family.</text>
</comment>
<name>A0ABY5H830_9PSED</name>
<gene>
    <name evidence="6" type="ORF">KDW96_02250</name>
</gene>
<evidence type="ECO:0000313" key="6">
    <source>
        <dbReference type="EMBL" id="UTW08174.1"/>
    </source>
</evidence>
<dbReference type="PROSITE" id="PS50931">
    <property type="entry name" value="HTH_LYSR"/>
    <property type="match status" value="1"/>
</dbReference>
<dbReference type="RefSeq" id="WP_255838782.1">
    <property type="nucleotide sequence ID" value="NZ_CP073346.1"/>
</dbReference>
<dbReference type="Proteomes" id="UP001059672">
    <property type="component" value="Chromosome"/>
</dbReference>
<evidence type="ECO:0000313" key="7">
    <source>
        <dbReference type="Proteomes" id="UP001059672"/>
    </source>
</evidence>
<dbReference type="InterPro" id="IPR036390">
    <property type="entry name" value="WH_DNA-bd_sf"/>
</dbReference>
<dbReference type="InterPro" id="IPR005119">
    <property type="entry name" value="LysR_subst-bd"/>
</dbReference>
<evidence type="ECO:0000256" key="3">
    <source>
        <dbReference type="ARBA" id="ARBA00023125"/>
    </source>
</evidence>
<protein>
    <submittedName>
        <fullName evidence="6">LysR family transcriptional regulator</fullName>
    </submittedName>
</protein>
<dbReference type="InterPro" id="IPR050389">
    <property type="entry name" value="LysR-type_TF"/>
</dbReference>
<accession>A0ABY5H830</accession>
<dbReference type="Gene3D" id="3.40.190.10">
    <property type="entry name" value="Periplasmic binding protein-like II"/>
    <property type="match status" value="2"/>
</dbReference>
<sequence>MLNSNLLRKLDMQDLTVFVHVYERGSVTEVSESLCVSQSTVSYCLKKLRAGLEDELFVPARGGMRPTEKATNIYPHILRILECINLCYAGTMPALPCGEVAVFNVQAPEYFELLILPMLLAEFHGAGHPVTVNVEKFGQDVPVEEMSSGAIDLAICFGPNYHRRHPGLKSQTLLQDDLVCVVDSSHAPTTRAFNMAEFLSRRHVYPTPWSTATNMVDGWLAQQSLRRDIIARANTYSSAVRLLKGTNYILTLPTRIVSQLCGEDWVACCEPPSGIPSFTLNMLWNERADRDPVNTWFRDQISKVTSSIF</sequence>
<dbReference type="Pfam" id="PF00126">
    <property type="entry name" value="HTH_1"/>
    <property type="match status" value="1"/>
</dbReference>
<evidence type="ECO:0000256" key="4">
    <source>
        <dbReference type="ARBA" id="ARBA00023163"/>
    </source>
</evidence>
<dbReference type="InterPro" id="IPR037402">
    <property type="entry name" value="YidZ_PBP2"/>
</dbReference>
<organism evidence="6 7">
    <name type="scientific">Pseudomonas benzenivorans</name>
    <dbReference type="NCBI Taxonomy" id="556533"/>
    <lineage>
        <taxon>Bacteria</taxon>
        <taxon>Pseudomonadati</taxon>
        <taxon>Pseudomonadota</taxon>
        <taxon>Gammaproteobacteria</taxon>
        <taxon>Pseudomonadales</taxon>
        <taxon>Pseudomonadaceae</taxon>
        <taxon>Pseudomonas</taxon>
    </lineage>
</organism>
<dbReference type="SUPFAM" id="SSF46785">
    <property type="entry name" value="Winged helix' DNA-binding domain"/>
    <property type="match status" value="1"/>
</dbReference>
<feature type="domain" description="HTH lysR-type" evidence="5">
    <location>
        <begin position="10"/>
        <end position="67"/>
    </location>
</feature>
<dbReference type="Pfam" id="PF03466">
    <property type="entry name" value="LysR_substrate"/>
    <property type="match status" value="1"/>
</dbReference>
<reference evidence="6" key="1">
    <citation type="submission" date="2021-04" db="EMBL/GenBank/DDBJ databases">
        <title>Oceanospirillales bacteria with DddD are important DMSP degraders in coastal seawater.</title>
        <authorList>
            <person name="Liu J."/>
        </authorList>
    </citation>
    <scope>NUCLEOTIDE SEQUENCE</scope>
    <source>
        <strain evidence="6">D13-4</strain>
    </source>
</reference>
<evidence type="ECO:0000256" key="1">
    <source>
        <dbReference type="ARBA" id="ARBA00009437"/>
    </source>
</evidence>
<proteinExistence type="inferred from homology"/>
<dbReference type="SUPFAM" id="SSF53850">
    <property type="entry name" value="Periplasmic binding protein-like II"/>
    <property type="match status" value="1"/>
</dbReference>
<dbReference type="EMBL" id="CP073346">
    <property type="protein sequence ID" value="UTW08174.1"/>
    <property type="molecule type" value="Genomic_DNA"/>
</dbReference>
<dbReference type="InterPro" id="IPR000847">
    <property type="entry name" value="LysR_HTH_N"/>
</dbReference>
<keyword evidence="2" id="KW-0805">Transcription regulation</keyword>
<dbReference type="Gene3D" id="1.10.10.10">
    <property type="entry name" value="Winged helix-like DNA-binding domain superfamily/Winged helix DNA-binding domain"/>
    <property type="match status" value="1"/>
</dbReference>
<keyword evidence="7" id="KW-1185">Reference proteome</keyword>
<keyword evidence="4" id="KW-0804">Transcription</keyword>
<dbReference type="InterPro" id="IPR036388">
    <property type="entry name" value="WH-like_DNA-bd_sf"/>
</dbReference>
<dbReference type="CDD" id="cd08417">
    <property type="entry name" value="PBP2_Nitroaromatics_like"/>
    <property type="match status" value="1"/>
</dbReference>
<dbReference type="PANTHER" id="PTHR30118:SF15">
    <property type="entry name" value="TRANSCRIPTIONAL REGULATORY PROTEIN"/>
    <property type="match status" value="1"/>
</dbReference>
<dbReference type="PANTHER" id="PTHR30118">
    <property type="entry name" value="HTH-TYPE TRANSCRIPTIONAL REGULATOR LEUO-RELATED"/>
    <property type="match status" value="1"/>
</dbReference>